<dbReference type="GO" id="GO:0006520">
    <property type="term" value="P:amino acid metabolic process"/>
    <property type="evidence" value="ECO:0007669"/>
    <property type="project" value="InterPro"/>
</dbReference>
<evidence type="ECO:0000256" key="3">
    <source>
        <dbReference type="ARBA" id="ARBA00022576"/>
    </source>
</evidence>
<evidence type="ECO:0000256" key="2">
    <source>
        <dbReference type="ARBA" id="ARBA00007441"/>
    </source>
</evidence>
<feature type="domain" description="Aminotransferase class I/classII large" evidence="6">
    <location>
        <begin position="41"/>
        <end position="386"/>
    </location>
</feature>
<keyword evidence="4 7" id="KW-0808">Transferase</keyword>
<dbReference type="NCBIfam" id="NF004770">
    <property type="entry name" value="PRK06108.1"/>
    <property type="match status" value="1"/>
</dbReference>
<protein>
    <submittedName>
        <fullName evidence="7">Aspartate aminotransferase</fullName>
    </submittedName>
</protein>
<dbReference type="Pfam" id="PF00155">
    <property type="entry name" value="Aminotran_1_2"/>
    <property type="match status" value="1"/>
</dbReference>
<comment type="caution">
    <text evidence="7">The sequence shown here is derived from an EMBL/GenBank/DDBJ whole genome shotgun (WGS) entry which is preliminary data.</text>
</comment>
<dbReference type="Proteomes" id="UP000193749">
    <property type="component" value="Unassembled WGS sequence"/>
</dbReference>
<dbReference type="GO" id="GO:0030170">
    <property type="term" value="F:pyridoxal phosphate binding"/>
    <property type="evidence" value="ECO:0007669"/>
    <property type="project" value="InterPro"/>
</dbReference>
<sequence length="394" mass="43257">MQSSFPLVSRHTISQISPSLIREIANEGMDRPDMLAFWFGESDKPTPQFITDAAITSLQQGETRYIQNLGRPYLRQALSDYLSQLHGHTISSDQLAITSAGINGLMLVAQTVLSPGDKVVAITPVWPNVVEIPQILGASVDRVALTVKDEAWALDMDQLLSALTPDVRMLIINSPGNPTGWTITDDEVQTILVHCRKHGIWILSDDAYQRLIYASDRHYAPSFLDYATPDDRLISVNTFSKAWLMTGFRVGWVVAPPSIIGALEKLIEFNTSCLFEPCQRAAQAALLGGESGIISLRAELAHSYQYLVNGLRELPGVSVPESGGGMYAFFRIEGFDDTTTLAKRLVRESALGLAPGAAFGPEGNGWLRWCHAVSSTDKLQQGLARLSEFLARNR</sequence>
<dbReference type="GO" id="GO:0008483">
    <property type="term" value="F:transaminase activity"/>
    <property type="evidence" value="ECO:0007669"/>
    <property type="project" value="UniProtKB-KW"/>
</dbReference>
<dbReference type="InterPro" id="IPR015424">
    <property type="entry name" value="PyrdxlP-dep_Trfase"/>
</dbReference>
<dbReference type="InterPro" id="IPR050596">
    <property type="entry name" value="AspAT/PAT-like"/>
</dbReference>
<keyword evidence="8" id="KW-1185">Reference proteome</keyword>
<evidence type="ECO:0000256" key="1">
    <source>
        <dbReference type="ARBA" id="ARBA00001933"/>
    </source>
</evidence>
<evidence type="ECO:0000256" key="4">
    <source>
        <dbReference type="ARBA" id="ARBA00022679"/>
    </source>
</evidence>
<dbReference type="RefSeq" id="WP_084880974.1">
    <property type="nucleotide sequence ID" value="NZ_JAGGMY010000004.1"/>
</dbReference>
<evidence type="ECO:0000256" key="5">
    <source>
        <dbReference type="ARBA" id="ARBA00022898"/>
    </source>
</evidence>
<keyword evidence="5" id="KW-0663">Pyridoxal phosphate</keyword>
<dbReference type="AlphaFoldDB" id="A0A1X1EGF6"/>
<keyword evidence="3 7" id="KW-0032">Aminotransferase</keyword>
<accession>A0A1X1EGF6</accession>
<dbReference type="STRING" id="55209.HA50_29170"/>
<evidence type="ECO:0000259" key="6">
    <source>
        <dbReference type="Pfam" id="PF00155"/>
    </source>
</evidence>
<dbReference type="InterPro" id="IPR004839">
    <property type="entry name" value="Aminotransferase_I/II_large"/>
</dbReference>
<dbReference type="SUPFAM" id="SSF53383">
    <property type="entry name" value="PLP-dependent transferases"/>
    <property type="match status" value="1"/>
</dbReference>
<dbReference type="PANTHER" id="PTHR46383">
    <property type="entry name" value="ASPARTATE AMINOTRANSFERASE"/>
    <property type="match status" value="1"/>
</dbReference>
<comment type="cofactor">
    <cofactor evidence="1">
        <name>pyridoxal 5'-phosphate</name>
        <dbReference type="ChEBI" id="CHEBI:597326"/>
    </cofactor>
</comment>
<evidence type="ECO:0000313" key="7">
    <source>
        <dbReference type="EMBL" id="ORM88010.1"/>
    </source>
</evidence>
<dbReference type="OrthoDB" id="9803354at2"/>
<comment type="similarity">
    <text evidence="2">Belongs to the class-I pyridoxal-phosphate-dependent aminotransferase family.</text>
</comment>
<dbReference type="EMBL" id="MLJI01000003">
    <property type="protein sequence ID" value="ORM88010.1"/>
    <property type="molecule type" value="Genomic_DNA"/>
</dbReference>
<proteinExistence type="inferred from homology"/>
<dbReference type="InterPro" id="IPR015422">
    <property type="entry name" value="PyrdxlP-dep_Trfase_small"/>
</dbReference>
<dbReference type="Gene3D" id="3.90.1150.10">
    <property type="entry name" value="Aspartate Aminotransferase, domain 1"/>
    <property type="match status" value="1"/>
</dbReference>
<dbReference type="Gene3D" id="3.40.640.10">
    <property type="entry name" value="Type I PLP-dependent aspartate aminotransferase-like (Major domain)"/>
    <property type="match status" value="1"/>
</dbReference>
<name>A0A1X1EGF6_PANCY</name>
<dbReference type="CDD" id="cd00609">
    <property type="entry name" value="AAT_like"/>
    <property type="match status" value="1"/>
</dbReference>
<reference evidence="7 8" key="1">
    <citation type="journal article" date="2017" name="Antonie Van Leeuwenhoek">
        <title>Phylogenomic resolution of the bacterial genus Pantoea and its relationship with Erwinia and Tatumella.</title>
        <authorList>
            <person name="Palmer M."/>
            <person name="Steenkamp E.T."/>
            <person name="Coetzee M.P."/>
            <person name="Chan W.Y."/>
            <person name="van Zyl E."/>
            <person name="De Maayer P."/>
            <person name="Coutinho T.A."/>
            <person name="Blom J."/>
            <person name="Smits T.H."/>
            <person name="Duffy B."/>
            <person name="Venter S.N."/>
        </authorList>
    </citation>
    <scope>NUCLEOTIDE SEQUENCE [LARGE SCALE GENOMIC DNA]</scope>
    <source>
        <strain evidence="7 8">LMG 2657</strain>
    </source>
</reference>
<evidence type="ECO:0000313" key="8">
    <source>
        <dbReference type="Proteomes" id="UP000193749"/>
    </source>
</evidence>
<dbReference type="InterPro" id="IPR015421">
    <property type="entry name" value="PyrdxlP-dep_Trfase_major"/>
</dbReference>
<gene>
    <name evidence="7" type="ORF">HA50_29170</name>
</gene>
<organism evidence="7 8">
    <name type="scientific">Pantoea cypripedii</name>
    <name type="common">Pectobacterium cypripedii</name>
    <name type="synonym">Erwinia cypripedii</name>
    <dbReference type="NCBI Taxonomy" id="55209"/>
    <lineage>
        <taxon>Bacteria</taxon>
        <taxon>Pseudomonadati</taxon>
        <taxon>Pseudomonadota</taxon>
        <taxon>Gammaproteobacteria</taxon>
        <taxon>Enterobacterales</taxon>
        <taxon>Erwiniaceae</taxon>
        <taxon>Pantoea</taxon>
    </lineage>
</organism>